<sequence>MPPPGAAESGSGSSTPTQALAKFGCARCRQHHLKCDRVKPTCTRCLNADEPCRPPGLKIRETNKYKFKFGKKQRWVKTPRRLVFIDESQATINDASSPESGPDEFETVWDSPIVTPEVSSYRSPSLSAGMTPFRLASPPERLRLMMISSVVNPPPTSWPLTNPEEAHLFRHFVEKLAVWLDLCDPYHTFEIMVPQMARDFPMLLNAIFALSARHLGQTHNDESLRRRYNQLADTHNEACINIMKGLLMSKDYQSVWTEHLFAATIILQVMEEMNAGLGNEDDCNDIHEAQEAIKRGHLPGMYRFVRERSFEPGTLGAASFWVGLRQEIYSAVTKRQPVCLNLVHPGLINRSLDQTDDYAWANLAVVHCADVVNLCFDPEKHHPESWDELDEWNRRWAEKQPRSYDPVFRGTRGSAVFPEIWYHRSCQGKLTASPFLLIGVQHHRLAKLFLLDHRIRSGNLLEAEEENVKESIRATVREICGIGRGNSFTPPGLFTSCMAISAFGHYFDKVEEQDAMILILEQTQNDHARPTEGVKLEMLQAWGRLGSLSRSLDKSRAHRQ</sequence>
<dbReference type="SUPFAM" id="SSF57701">
    <property type="entry name" value="Zn2/Cys6 DNA-binding domain"/>
    <property type="match status" value="1"/>
</dbReference>
<protein>
    <recommendedName>
        <fullName evidence="2">Zn(2)-C6 fungal-type domain-containing protein</fullName>
    </recommendedName>
</protein>
<reference evidence="3" key="1">
    <citation type="journal article" date="2023" name="Mol. Phylogenet. Evol.">
        <title>Genome-scale phylogeny and comparative genomics of the fungal order Sordariales.</title>
        <authorList>
            <person name="Hensen N."/>
            <person name="Bonometti L."/>
            <person name="Westerberg I."/>
            <person name="Brannstrom I.O."/>
            <person name="Guillou S."/>
            <person name="Cros-Aarteil S."/>
            <person name="Calhoun S."/>
            <person name="Haridas S."/>
            <person name="Kuo A."/>
            <person name="Mondo S."/>
            <person name="Pangilinan J."/>
            <person name="Riley R."/>
            <person name="LaButti K."/>
            <person name="Andreopoulos B."/>
            <person name="Lipzen A."/>
            <person name="Chen C."/>
            <person name="Yan M."/>
            <person name="Daum C."/>
            <person name="Ng V."/>
            <person name="Clum A."/>
            <person name="Steindorff A."/>
            <person name="Ohm R.A."/>
            <person name="Martin F."/>
            <person name="Silar P."/>
            <person name="Natvig D.O."/>
            <person name="Lalanne C."/>
            <person name="Gautier V."/>
            <person name="Ament-Velasquez S.L."/>
            <person name="Kruys A."/>
            <person name="Hutchinson M.I."/>
            <person name="Powell A.J."/>
            <person name="Barry K."/>
            <person name="Miller A.N."/>
            <person name="Grigoriev I.V."/>
            <person name="Debuchy R."/>
            <person name="Gladieux P."/>
            <person name="Hiltunen Thoren M."/>
            <person name="Johannesson H."/>
        </authorList>
    </citation>
    <scope>NUCLEOTIDE SEQUENCE</scope>
    <source>
        <strain evidence="3">CBS 359.72</strain>
    </source>
</reference>
<gene>
    <name evidence="3" type="ORF">C7999DRAFT_16259</name>
</gene>
<dbReference type="CDD" id="cd00067">
    <property type="entry name" value="GAL4"/>
    <property type="match status" value="1"/>
</dbReference>
<keyword evidence="4" id="KW-1185">Reference proteome</keyword>
<dbReference type="GO" id="GO:0008270">
    <property type="term" value="F:zinc ion binding"/>
    <property type="evidence" value="ECO:0007669"/>
    <property type="project" value="InterPro"/>
</dbReference>
<dbReference type="PROSITE" id="PS00463">
    <property type="entry name" value="ZN2_CY6_FUNGAL_1"/>
    <property type="match status" value="1"/>
</dbReference>
<dbReference type="InterPro" id="IPR001138">
    <property type="entry name" value="Zn2Cys6_DnaBD"/>
</dbReference>
<dbReference type="Pfam" id="PF00172">
    <property type="entry name" value="Zn_clus"/>
    <property type="match status" value="1"/>
</dbReference>
<evidence type="ECO:0000313" key="4">
    <source>
        <dbReference type="Proteomes" id="UP001303647"/>
    </source>
</evidence>
<dbReference type="EMBL" id="MU857698">
    <property type="protein sequence ID" value="KAK4245530.1"/>
    <property type="molecule type" value="Genomic_DNA"/>
</dbReference>
<dbReference type="SMART" id="SM00066">
    <property type="entry name" value="GAL4"/>
    <property type="match status" value="1"/>
</dbReference>
<dbReference type="AlphaFoldDB" id="A0AAN7CPH9"/>
<dbReference type="PROSITE" id="PS50048">
    <property type="entry name" value="ZN2_CY6_FUNGAL_2"/>
    <property type="match status" value="1"/>
</dbReference>
<accession>A0AAN7CPH9</accession>
<dbReference type="Gene3D" id="4.10.240.10">
    <property type="entry name" value="Zn(2)-C6 fungal-type DNA-binding domain"/>
    <property type="match status" value="1"/>
</dbReference>
<proteinExistence type="predicted"/>
<dbReference type="GO" id="GO:0045944">
    <property type="term" value="P:positive regulation of transcription by RNA polymerase II"/>
    <property type="evidence" value="ECO:0007669"/>
    <property type="project" value="TreeGrafter"/>
</dbReference>
<reference evidence="3" key="2">
    <citation type="submission" date="2023-05" db="EMBL/GenBank/DDBJ databases">
        <authorList>
            <consortium name="Lawrence Berkeley National Laboratory"/>
            <person name="Steindorff A."/>
            <person name="Hensen N."/>
            <person name="Bonometti L."/>
            <person name="Westerberg I."/>
            <person name="Brannstrom I.O."/>
            <person name="Guillou S."/>
            <person name="Cros-Aarteil S."/>
            <person name="Calhoun S."/>
            <person name="Haridas S."/>
            <person name="Kuo A."/>
            <person name="Mondo S."/>
            <person name="Pangilinan J."/>
            <person name="Riley R."/>
            <person name="Labutti K."/>
            <person name="Andreopoulos B."/>
            <person name="Lipzen A."/>
            <person name="Chen C."/>
            <person name="Yanf M."/>
            <person name="Daum C."/>
            <person name="Ng V."/>
            <person name="Clum A."/>
            <person name="Ohm R."/>
            <person name="Martin F."/>
            <person name="Silar P."/>
            <person name="Natvig D."/>
            <person name="Lalanne C."/>
            <person name="Gautier V."/>
            <person name="Ament-Velasquez S.L."/>
            <person name="Kruys A."/>
            <person name="Hutchinson M.I."/>
            <person name="Powell A.J."/>
            <person name="Barry K."/>
            <person name="Miller A.N."/>
            <person name="Grigoriev I.V."/>
            <person name="Debuchy R."/>
            <person name="Gladieux P."/>
            <person name="Thoren M.H."/>
            <person name="Johannesson H."/>
        </authorList>
    </citation>
    <scope>NUCLEOTIDE SEQUENCE</scope>
    <source>
        <strain evidence="3">CBS 359.72</strain>
    </source>
</reference>
<dbReference type="GO" id="GO:0005634">
    <property type="term" value="C:nucleus"/>
    <property type="evidence" value="ECO:0007669"/>
    <property type="project" value="TreeGrafter"/>
</dbReference>
<evidence type="ECO:0000259" key="2">
    <source>
        <dbReference type="PROSITE" id="PS50048"/>
    </source>
</evidence>
<comment type="caution">
    <text evidence="3">The sequence shown here is derived from an EMBL/GenBank/DDBJ whole genome shotgun (WGS) entry which is preliminary data.</text>
</comment>
<dbReference type="GO" id="GO:0000981">
    <property type="term" value="F:DNA-binding transcription factor activity, RNA polymerase II-specific"/>
    <property type="evidence" value="ECO:0007669"/>
    <property type="project" value="InterPro"/>
</dbReference>
<dbReference type="Proteomes" id="UP001303647">
    <property type="component" value="Unassembled WGS sequence"/>
</dbReference>
<dbReference type="PANTHER" id="PTHR37534:SF2">
    <property type="entry name" value="N-ACETYLTRANSFERASE DOMAIN-CONTAINING PROTEIN"/>
    <property type="match status" value="1"/>
</dbReference>
<dbReference type="GO" id="GO:0000976">
    <property type="term" value="F:transcription cis-regulatory region binding"/>
    <property type="evidence" value="ECO:0007669"/>
    <property type="project" value="TreeGrafter"/>
</dbReference>
<feature type="domain" description="Zn(2)-C6 fungal-type" evidence="2">
    <location>
        <begin position="24"/>
        <end position="52"/>
    </location>
</feature>
<evidence type="ECO:0000313" key="3">
    <source>
        <dbReference type="EMBL" id="KAK4245530.1"/>
    </source>
</evidence>
<evidence type="ECO:0000256" key="1">
    <source>
        <dbReference type="ARBA" id="ARBA00023242"/>
    </source>
</evidence>
<dbReference type="PANTHER" id="PTHR37534">
    <property type="entry name" value="TRANSCRIPTIONAL ACTIVATOR PROTEIN UGA3"/>
    <property type="match status" value="1"/>
</dbReference>
<name>A0AAN7CPH9_9PEZI</name>
<organism evidence="3 4">
    <name type="scientific">Corynascus novoguineensis</name>
    <dbReference type="NCBI Taxonomy" id="1126955"/>
    <lineage>
        <taxon>Eukaryota</taxon>
        <taxon>Fungi</taxon>
        <taxon>Dikarya</taxon>
        <taxon>Ascomycota</taxon>
        <taxon>Pezizomycotina</taxon>
        <taxon>Sordariomycetes</taxon>
        <taxon>Sordariomycetidae</taxon>
        <taxon>Sordariales</taxon>
        <taxon>Chaetomiaceae</taxon>
        <taxon>Corynascus</taxon>
    </lineage>
</organism>
<dbReference type="InterPro" id="IPR036864">
    <property type="entry name" value="Zn2-C6_fun-type_DNA-bd_sf"/>
</dbReference>
<keyword evidence="1" id="KW-0539">Nucleus</keyword>